<dbReference type="AlphaFoldDB" id="A0A2X0PGN3"/>
<accession>A0A2X0PGN3</accession>
<proteinExistence type="predicted"/>
<protein>
    <submittedName>
        <fullName evidence="1">BQ5605_C027g10349 protein</fullName>
    </submittedName>
</protein>
<dbReference type="EMBL" id="FQNC01000089">
    <property type="protein sequence ID" value="SGZ28477.1"/>
    <property type="molecule type" value="Genomic_DNA"/>
</dbReference>
<dbReference type="InterPro" id="IPR038765">
    <property type="entry name" value="Papain-like_cys_pep_sf"/>
</dbReference>
<evidence type="ECO:0000313" key="2">
    <source>
        <dbReference type="Proteomes" id="UP000249464"/>
    </source>
</evidence>
<reference evidence="1 2" key="1">
    <citation type="submission" date="2016-11" db="EMBL/GenBank/DDBJ databases">
        <authorList>
            <person name="Jaros S."/>
            <person name="Januszkiewicz K."/>
            <person name="Wedrychowicz H."/>
        </authorList>
    </citation>
    <scope>NUCLEOTIDE SEQUENCE [LARGE SCALE GENOMIC DNA]</scope>
</reference>
<dbReference type="Proteomes" id="UP000249464">
    <property type="component" value="Unassembled WGS sequence"/>
</dbReference>
<evidence type="ECO:0000313" key="1">
    <source>
        <dbReference type="EMBL" id="SGZ28477.1"/>
    </source>
</evidence>
<name>A0A2X0PGN3_9BASI</name>
<dbReference type="SUPFAM" id="SSF54001">
    <property type="entry name" value="Cysteine proteinases"/>
    <property type="match status" value="1"/>
</dbReference>
<dbReference type="Gene3D" id="3.40.395.10">
    <property type="entry name" value="Adenoviral Proteinase, Chain A"/>
    <property type="match status" value="1"/>
</dbReference>
<sequence length="117" mass="13067">MFKICLDNISSNCGLADCARHDCVGIASTAQFIRAYPNSVWFLPICDENHWFLGRIDVKHGAWSIHNSLASRKLTVAALNALEALLKVLNLIIRAKAFDPTHAALSRIRQFCRAIDM</sequence>
<keyword evidence="2" id="KW-1185">Reference proteome</keyword>
<gene>
    <name evidence="1" type="primary">BQ5605_C027g10349</name>
    <name evidence="1" type="ORF">BQ5605_C027G10349</name>
</gene>
<organism evidence="1 2">
    <name type="scientific">Microbotryum silenes-dioicae</name>
    <dbReference type="NCBI Taxonomy" id="796604"/>
    <lineage>
        <taxon>Eukaryota</taxon>
        <taxon>Fungi</taxon>
        <taxon>Dikarya</taxon>
        <taxon>Basidiomycota</taxon>
        <taxon>Pucciniomycotina</taxon>
        <taxon>Microbotryomycetes</taxon>
        <taxon>Microbotryales</taxon>
        <taxon>Microbotryaceae</taxon>
        <taxon>Microbotryum</taxon>
    </lineage>
</organism>